<feature type="non-terminal residue" evidence="18">
    <location>
        <position position="1"/>
    </location>
</feature>
<dbReference type="EMBL" id="PFNG01000162">
    <property type="protein sequence ID" value="PIZ37977.1"/>
    <property type="molecule type" value="Genomic_DNA"/>
</dbReference>
<evidence type="ECO:0000259" key="17">
    <source>
        <dbReference type="Pfam" id="PF02776"/>
    </source>
</evidence>
<dbReference type="GO" id="GO:0050660">
    <property type="term" value="F:flavin adenine dinucleotide binding"/>
    <property type="evidence" value="ECO:0007669"/>
    <property type="project" value="InterPro"/>
</dbReference>
<keyword evidence="10 14" id="KW-0460">Magnesium</keyword>
<dbReference type="Pfam" id="PF02775">
    <property type="entry name" value="TPP_enzyme_C"/>
    <property type="match status" value="1"/>
</dbReference>
<dbReference type="UniPathway" id="UPA00049">
    <property type="reaction ID" value="UER00059"/>
</dbReference>
<evidence type="ECO:0000256" key="12">
    <source>
        <dbReference type="ARBA" id="ARBA00023304"/>
    </source>
</evidence>
<dbReference type="GO" id="GO:0009099">
    <property type="term" value="P:L-valine biosynthetic process"/>
    <property type="evidence" value="ECO:0007669"/>
    <property type="project" value="UniProtKB-UniPathway"/>
</dbReference>
<dbReference type="FunFam" id="3.40.50.970:FF:000007">
    <property type="entry name" value="Acetolactate synthase"/>
    <property type="match status" value="1"/>
</dbReference>
<accession>A0A2M7T7F5</accession>
<dbReference type="InterPro" id="IPR012846">
    <property type="entry name" value="Acetolactate_synth_lsu"/>
</dbReference>
<comment type="pathway">
    <text evidence="2 14">Amino-acid biosynthesis; L-valine biosynthesis; L-valine from pyruvate: step 1/4.</text>
</comment>
<dbReference type="EC" id="2.2.1.6" evidence="4 14"/>
<dbReference type="GO" id="GO:0003984">
    <property type="term" value="F:acetolactate synthase activity"/>
    <property type="evidence" value="ECO:0007669"/>
    <property type="project" value="UniProtKB-EC"/>
</dbReference>
<dbReference type="InterPro" id="IPR045229">
    <property type="entry name" value="TPP_enz"/>
</dbReference>
<feature type="domain" description="Thiamine pyrophosphate enzyme TPP-binding" evidence="16">
    <location>
        <begin position="384"/>
        <end position="533"/>
    </location>
</feature>
<dbReference type="Proteomes" id="UP000230956">
    <property type="component" value="Unassembled WGS sequence"/>
</dbReference>
<dbReference type="InterPro" id="IPR012001">
    <property type="entry name" value="Thiamin_PyroP_enz_TPP-bd_dom"/>
</dbReference>
<evidence type="ECO:0000256" key="10">
    <source>
        <dbReference type="ARBA" id="ARBA00022842"/>
    </source>
</evidence>
<comment type="cofactor">
    <cofactor evidence="14">
        <name>thiamine diphosphate</name>
        <dbReference type="ChEBI" id="CHEBI:58937"/>
    </cofactor>
    <text evidence="14">Binds 1 thiamine pyrophosphate per subunit.</text>
</comment>
<dbReference type="InterPro" id="IPR029035">
    <property type="entry name" value="DHS-like_NAD/FAD-binding_dom"/>
</dbReference>
<keyword evidence="12 14" id="KW-0100">Branched-chain amino acid biosynthesis</keyword>
<dbReference type="CDD" id="cd02015">
    <property type="entry name" value="TPP_AHAS"/>
    <property type="match status" value="1"/>
</dbReference>
<evidence type="ECO:0000256" key="9">
    <source>
        <dbReference type="ARBA" id="ARBA00022827"/>
    </source>
</evidence>
<evidence type="ECO:0000259" key="16">
    <source>
        <dbReference type="Pfam" id="PF02775"/>
    </source>
</evidence>
<evidence type="ECO:0000256" key="13">
    <source>
        <dbReference type="ARBA" id="ARBA00048670"/>
    </source>
</evidence>
<dbReference type="UniPathway" id="UPA00047">
    <property type="reaction ID" value="UER00055"/>
</dbReference>
<gene>
    <name evidence="18" type="primary">ilvB</name>
    <name evidence="18" type="ORF">COY37_06790</name>
</gene>
<evidence type="ECO:0000256" key="5">
    <source>
        <dbReference type="ARBA" id="ARBA00022605"/>
    </source>
</evidence>
<dbReference type="Pfam" id="PF00205">
    <property type="entry name" value="TPP_enzyme_M"/>
    <property type="match status" value="1"/>
</dbReference>
<dbReference type="SUPFAM" id="SSF52467">
    <property type="entry name" value="DHS-like NAD/FAD-binding domain"/>
    <property type="match status" value="1"/>
</dbReference>
<feature type="domain" description="Thiamine pyrophosphate enzyme central" evidence="15">
    <location>
        <begin position="188"/>
        <end position="323"/>
    </location>
</feature>
<dbReference type="PANTHER" id="PTHR18968:SF13">
    <property type="entry name" value="ACETOLACTATE SYNTHASE CATALYTIC SUBUNIT, MITOCHONDRIAL"/>
    <property type="match status" value="1"/>
</dbReference>
<dbReference type="AlphaFoldDB" id="A0A2M7T7F5"/>
<comment type="similarity">
    <text evidence="3 14">Belongs to the TPP enzyme family.</text>
</comment>
<dbReference type="FunFam" id="3.40.50.1220:FF:000008">
    <property type="entry name" value="Acetolactate synthase"/>
    <property type="match status" value="1"/>
</dbReference>
<reference evidence="19" key="1">
    <citation type="submission" date="2017-09" db="EMBL/GenBank/DDBJ databases">
        <title>Depth-based differentiation of microbial function through sediment-hosted aquifers and enrichment of novel symbionts in the deep terrestrial subsurface.</title>
        <authorList>
            <person name="Probst A.J."/>
            <person name="Ladd B."/>
            <person name="Jarett J.K."/>
            <person name="Geller-Mcgrath D.E."/>
            <person name="Sieber C.M.K."/>
            <person name="Emerson J.B."/>
            <person name="Anantharaman K."/>
            <person name="Thomas B.C."/>
            <person name="Malmstrom R."/>
            <person name="Stieglmeier M."/>
            <person name="Klingl A."/>
            <person name="Woyke T."/>
            <person name="Ryan C.M."/>
            <person name="Banfield J.F."/>
        </authorList>
    </citation>
    <scope>NUCLEOTIDE SEQUENCE [LARGE SCALE GENOMIC DNA]</scope>
</reference>
<evidence type="ECO:0000256" key="7">
    <source>
        <dbReference type="ARBA" id="ARBA00022679"/>
    </source>
</evidence>
<name>A0A2M7T7F5_9ACTN</name>
<dbReference type="InterPro" id="IPR012000">
    <property type="entry name" value="Thiamin_PyroP_enz_cen_dom"/>
</dbReference>
<evidence type="ECO:0000256" key="11">
    <source>
        <dbReference type="ARBA" id="ARBA00023052"/>
    </source>
</evidence>
<keyword evidence="8 14" id="KW-0479">Metal-binding</keyword>
<evidence type="ECO:0000256" key="8">
    <source>
        <dbReference type="ARBA" id="ARBA00022723"/>
    </source>
</evidence>
<keyword evidence="5 14" id="KW-0028">Amino-acid biosynthesis</keyword>
<evidence type="ECO:0000256" key="6">
    <source>
        <dbReference type="ARBA" id="ARBA00022630"/>
    </source>
</evidence>
<dbReference type="SUPFAM" id="SSF52518">
    <property type="entry name" value="Thiamin diphosphate-binding fold (THDP-binding)"/>
    <property type="match status" value="2"/>
</dbReference>
<dbReference type="FunFam" id="3.40.50.970:FF:000016">
    <property type="entry name" value="Acetolactate synthase"/>
    <property type="match status" value="1"/>
</dbReference>
<dbReference type="GO" id="GO:0000287">
    <property type="term" value="F:magnesium ion binding"/>
    <property type="evidence" value="ECO:0007669"/>
    <property type="project" value="UniProtKB-UniRule"/>
</dbReference>
<evidence type="ECO:0000256" key="4">
    <source>
        <dbReference type="ARBA" id="ARBA00013145"/>
    </source>
</evidence>
<evidence type="ECO:0000313" key="19">
    <source>
        <dbReference type="Proteomes" id="UP000230956"/>
    </source>
</evidence>
<evidence type="ECO:0000313" key="18">
    <source>
        <dbReference type="EMBL" id="PIZ37977.1"/>
    </source>
</evidence>
<keyword evidence="11 14" id="KW-0786">Thiamine pyrophosphate</keyword>
<dbReference type="PROSITE" id="PS00187">
    <property type="entry name" value="TPP_ENZYMES"/>
    <property type="match status" value="1"/>
</dbReference>
<comment type="pathway">
    <text evidence="1 14">Amino-acid biosynthesis; L-isoleucine biosynthesis; L-isoleucine from 2-oxobutanoate: step 1/4.</text>
</comment>
<organism evidence="18 19">
    <name type="scientific">Candidatus Aquicultor secundus</name>
    <dbReference type="NCBI Taxonomy" id="1973895"/>
    <lineage>
        <taxon>Bacteria</taxon>
        <taxon>Bacillati</taxon>
        <taxon>Actinomycetota</taxon>
        <taxon>Candidatus Aquicultoria</taxon>
        <taxon>Candidatus Aquicultorales</taxon>
        <taxon>Candidatus Aquicultoraceae</taxon>
        <taxon>Candidatus Aquicultor</taxon>
    </lineage>
</organism>
<dbReference type="Gene3D" id="3.40.50.1220">
    <property type="entry name" value="TPP-binding domain"/>
    <property type="match status" value="1"/>
</dbReference>
<dbReference type="Gene3D" id="3.40.50.970">
    <property type="match status" value="2"/>
</dbReference>
<dbReference type="InterPro" id="IPR029061">
    <property type="entry name" value="THDP-binding"/>
</dbReference>
<dbReference type="GO" id="GO:0030976">
    <property type="term" value="F:thiamine pyrophosphate binding"/>
    <property type="evidence" value="ECO:0007669"/>
    <property type="project" value="UniProtKB-UniRule"/>
</dbReference>
<dbReference type="Pfam" id="PF02776">
    <property type="entry name" value="TPP_enzyme_N"/>
    <property type="match status" value="1"/>
</dbReference>
<keyword evidence="9" id="KW-0274">FAD</keyword>
<protein>
    <recommendedName>
        <fullName evidence="4 14">Acetolactate synthase</fullName>
        <ecNumber evidence="4 14">2.2.1.6</ecNumber>
    </recommendedName>
</protein>
<dbReference type="InterPro" id="IPR011766">
    <property type="entry name" value="TPP_enzyme_TPP-bd"/>
</dbReference>
<feature type="domain" description="Thiamine pyrophosphate enzyme N-terminal TPP-binding" evidence="17">
    <location>
        <begin position="1"/>
        <end position="113"/>
    </location>
</feature>
<evidence type="ECO:0000256" key="14">
    <source>
        <dbReference type="RuleBase" id="RU003591"/>
    </source>
</evidence>
<dbReference type="InterPro" id="IPR000399">
    <property type="entry name" value="TPP-bd_CS"/>
</dbReference>
<dbReference type="GO" id="GO:0009097">
    <property type="term" value="P:isoleucine biosynthetic process"/>
    <property type="evidence" value="ECO:0007669"/>
    <property type="project" value="UniProtKB-UniPathway"/>
</dbReference>
<dbReference type="NCBIfam" id="TIGR00118">
    <property type="entry name" value="acolac_lg"/>
    <property type="match status" value="1"/>
</dbReference>
<keyword evidence="6" id="KW-0285">Flavoprotein</keyword>
<comment type="cofactor">
    <cofactor evidence="14">
        <name>Mg(2+)</name>
        <dbReference type="ChEBI" id="CHEBI:18420"/>
    </cofactor>
    <text evidence="14">Binds 1 Mg(2+) ion per subunit.</text>
</comment>
<comment type="catalytic activity">
    <reaction evidence="13 14">
        <text>2 pyruvate + H(+) = (2S)-2-acetolactate + CO2</text>
        <dbReference type="Rhea" id="RHEA:25249"/>
        <dbReference type="ChEBI" id="CHEBI:15361"/>
        <dbReference type="ChEBI" id="CHEBI:15378"/>
        <dbReference type="ChEBI" id="CHEBI:16526"/>
        <dbReference type="ChEBI" id="CHEBI:58476"/>
        <dbReference type="EC" id="2.2.1.6"/>
    </reaction>
</comment>
<dbReference type="RefSeq" id="WP_286976918.1">
    <property type="nucleotide sequence ID" value="NZ_PFNG01000162.1"/>
</dbReference>
<evidence type="ECO:0000256" key="1">
    <source>
        <dbReference type="ARBA" id="ARBA00004974"/>
    </source>
</evidence>
<evidence type="ECO:0000256" key="2">
    <source>
        <dbReference type="ARBA" id="ARBA00005025"/>
    </source>
</evidence>
<evidence type="ECO:0000259" key="15">
    <source>
        <dbReference type="Pfam" id="PF00205"/>
    </source>
</evidence>
<dbReference type="InterPro" id="IPR039368">
    <property type="entry name" value="AHAS_TPP"/>
</dbReference>
<comment type="caution">
    <text evidence="18">The sequence shown here is derived from an EMBL/GenBank/DDBJ whole genome shotgun (WGS) entry which is preliminary data.</text>
</comment>
<sequence length="584" mass="63481">AEALIKSLEMEGVDVLFGYPGGVVLPIYDALFDCKTIRHVLVRHEQCAGHAADAYARATGKVGVCLVTSGPGATNLVTGLANAWMDSTPMVAITGQVATNVLGTDAFQEADITGITLPITKHSYLVKDVSQLPTIIREAFQLAKSGRPGPVLIDMPVDMSKAEIDFKYPEDLTIPGYKPTYKGHAKQIKEAAKLLAGAHKPIIYAGGGITHSEAWDELRKLAETVQIPVTTTLMGKGVFPDDHDLSLRMLGMHGTRYANYAIMDSDVILAIGVRFDDRVTGKVSTFAPHATIIHVDIDPAEISKNVRVDVPIVGDAKTVLKDLVTAVQKIEQPHGDKTKWHELIARWKEAYPLHYHQNGVIRPEYVVDTINKVTKGRETIITTGVGQNQMWAAQFYSANTPRGFITSGGLGTMGFGLPAAVGAQVGKPDSVVIDIDGDGSIQMVSQELATVAANKLPIIIAILNNRFLGMVRQWQELFYDHRYSSVDLDVGTPDFVKLAEAYGIKGVRVEKIEDVEPTLKEAIEARKPILIDFMVAREENVYPMVAPGASIDEMLGGIPGASLSQMIDEEVEKRETHPVSTRSK</sequence>
<evidence type="ECO:0000256" key="3">
    <source>
        <dbReference type="ARBA" id="ARBA00007812"/>
    </source>
</evidence>
<proteinExistence type="inferred from homology"/>
<dbReference type="GO" id="GO:0005948">
    <property type="term" value="C:acetolactate synthase complex"/>
    <property type="evidence" value="ECO:0007669"/>
    <property type="project" value="TreeGrafter"/>
</dbReference>
<keyword evidence="7 14" id="KW-0808">Transferase</keyword>
<dbReference type="CDD" id="cd07035">
    <property type="entry name" value="TPP_PYR_POX_like"/>
    <property type="match status" value="1"/>
</dbReference>
<dbReference type="PANTHER" id="PTHR18968">
    <property type="entry name" value="THIAMINE PYROPHOSPHATE ENZYMES"/>
    <property type="match status" value="1"/>
</dbReference>